<gene>
    <name evidence="3" type="ORF">AAA083_08640</name>
</gene>
<dbReference type="EMBL" id="JBBNOP010000006">
    <property type="protein sequence ID" value="MEQ3363041.1"/>
    <property type="molecule type" value="Genomic_DNA"/>
</dbReference>
<evidence type="ECO:0000313" key="3">
    <source>
        <dbReference type="EMBL" id="MEQ3363041.1"/>
    </source>
</evidence>
<feature type="transmembrane region" description="Helical" evidence="2">
    <location>
        <begin position="33"/>
        <end position="51"/>
    </location>
</feature>
<feature type="compositionally biased region" description="Low complexity" evidence="1">
    <location>
        <begin position="129"/>
        <end position="149"/>
    </location>
</feature>
<keyword evidence="4" id="KW-1185">Reference proteome</keyword>
<feature type="transmembrane region" description="Helical" evidence="2">
    <location>
        <begin position="63"/>
        <end position="84"/>
    </location>
</feature>
<name>A0ABV1JD85_9ACTN</name>
<accession>A0ABV1JD85</accession>
<sequence>MQYVWAVLALMVAVIAIGSIVCFRLIKNKRQKKAAIAAFGYLAFAAALFYIDVVQLEQSWAVPIYIACFIAVPLAVYYVVYSLAKTSAENAKPNAVVVPRGPSRSGSESDLPRTVAAEAPFVVDVEPAAAPASGRRPPAAQKAVAAKSALPDDENKRVFDERVQSFKQQAVAREQRIDETEKARKATQEKRAAASAAAHEAARPILVSDSEKETAVAGKRVKLTNAEAPTSTEAPANAEAPLGREVSMGKETPARKEAPKTEQSPMGREASTNARFEENAAAAAQPIETKQAEAEKPSEPSAYEAYRKKAISLKEKGHAAIAAKLFAESAAVATDGDERKRSLFDEITSYIAAGDKPKAHELARSLRANEMLTSGETAKADALLIMLSDGKAG</sequence>
<feature type="region of interest" description="Disordered" evidence="1">
    <location>
        <begin position="129"/>
        <end position="151"/>
    </location>
</feature>
<dbReference type="RefSeq" id="WP_102375809.1">
    <property type="nucleotide sequence ID" value="NZ_JBBNOP010000006.1"/>
</dbReference>
<keyword evidence="2" id="KW-0812">Transmembrane</keyword>
<evidence type="ECO:0008006" key="5">
    <source>
        <dbReference type="Google" id="ProtNLM"/>
    </source>
</evidence>
<feature type="transmembrane region" description="Helical" evidence="2">
    <location>
        <begin position="6"/>
        <end position="26"/>
    </location>
</feature>
<feature type="region of interest" description="Disordered" evidence="1">
    <location>
        <begin position="170"/>
        <end position="271"/>
    </location>
</feature>
<evidence type="ECO:0000313" key="4">
    <source>
        <dbReference type="Proteomes" id="UP001487305"/>
    </source>
</evidence>
<proteinExistence type="predicted"/>
<comment type="caution">
    <text evidence="3">The sequence shown here is derived from an EMBL/GenBank/DDBJ whole genome shotgun (WGS) entry which is preliminary data.</text>
</comment>
<protein>
    <recommendedName>
        <fullName evidence="5">MFS transporter</fullName>
    </recommendedName>
</protein>
<feature type="compositionally biased region" description="Basic and acidic residues" evidence="1">
    <location>
        <begin position="173"/>
        <end position="192"/>
    </location>
</feature>
<evidence type="ECO:0000256" key="2">
    <source>
        <dbReference type="SAM" id="Phobius"/>
    </source>
</evidence>
<keyword evidence="2" id="KW-1133">Transmembrane helix</keyword>
<dbReference type="Proteomes" id="UP001487305">
    <property type="component" value="Unassembled WGS sequence"/>
</dbReference>
<reference evidence="3 4" key="1">
    <citation type="submission" date="2024-04" db="EMBL/GenBank/DDBJ databases">
        <title>Human intestinal bacterial collection.</title>
        <authorList>
            <person name="Pauvert C."/>
            <person name="Hitch T.C.A."/>
            <person name="Clavel T."/>
        </authorList>
    </citation>
    <scope>NUCLEOTIDE SEQUENCE [LARGE SCALE GENOMIC DNA]</scope>
    <source>
        <strain evidence="3 4">CLA-KB-H42</strain>
    </source>
</reference>
<keyword evidence="2" id="KW-0472">Membrane</keyword>
<evidence type="ECO:0000256" key="1">
    <source>
        <dbReference type="SAM" id="MobiDB-lite"/>
    </source>
</evidence>
<organism evidence="3 4">
    <name type="scientific">Raoultibacter massiliensis</name>
    <dbReference type="NCBI Taxonomy" id="1852371"/>
    <lineage>
        <taxon>Bacteria</taxon>
        <taxon>Bacillati</taxon>
        <taxon>Actinomycetota</taxon>
        <taxon>Coriobacteriia</taxon>
        <taxon>Eggerthellales</taxon>
        <taxon>Eggerthellaceae</taxon>
        <taxon>Raoultibacter</taxon>
    </lineage>
</organism>